<feature type="transmembrane region" description="Helical" evidence="2">
    <location>
        <begin position="49"/>
        <end position="66"/>
    </location>
</feature>
<comment type="caution">
    <text evidence="3">The sequence shown here is derived from an EMBL/GenBank/DDBJ whole genome shotgun (WGS) entry which is preliminary data.</text>
</comment>
<dbReference type="AlphaFoldDB" id="A0A5C6UD73"/>
<feature type="region of interest" description="Disordered" evidence="1">
    <location>
        <begin position="1"/>
        <end position="23"/>
    </location>
</feature>
<evidence type="ECO:0000256" key="1">
    <source>
        <dbReference type="SAM" id="MobiDB-lite"/>
    </source>
</evidence>
<keyword evidence="2" id="KW-0472">Membrane</keyword>
<proteinExistence type="predicted"/>
<feature type="compositionally biased region" description="Basic and acidic residues" evidence="1">
    <location>
        <begin position="1"/>
        <end position="18"/>
    </location>
</feature>
<dbReference type="RefSeq" id="WP_147081386.1">
    <property type="nucleotide sequence ID" value="NZ_VOQR01000001.1"/>
</dbReference>
<evidence type="ECO:0000313" key="3">
    <source>
        <dbReference type="EMBL" id="TXC70767.1"/>
    </source>
</evidence>
<dbReference type="Proteomes" id="UP000321250">
    <property type="component" value="Unassembled WGS sequence"/>
</dbReference>
<protein>
    <submittedName>
        <fullName evidence="3">Uncharacterized protein</fullName>
    </submittedName>
</protein>
<evidence type="ECO:0000313" key="4">
    <source>
        <dbReference type="Proteomes" id="UP000321250"/>
    </source>
</evidence>
<keyword evidence="2" id="KW-0812">Transmembrane</keyword>
<accession>A0A5C6UD73</accession>
<reference evidence="3 4" key="1">
    <citation type="journal article" date="2013" name="Antonie Van Leeuwenhoek">
        <title>Sphingomonas ginsenosidivorax sp. nov., with the ability to transform ginsenosides.</title>
        <authorList>
            <person name="Jin X.F."/>
            <person name="Kim J.K."/>
            <person name="Liu Q.M."/>
            <person name="Kang M.S."/>
            <person name="He D."/>
            <person name="Jin F.X."/>
            <person name="Kim S.C."/>
            <person name="Im W.T."/>
        </authorList>
    </citation>
    <scope>NUCLEOTIDE SEQUENCE [LARGE SCALE GENOMIC DNA]</scope>
    <source>
        <strain evidence="3 4">KHI67</strain>
    </source>
</reference>
<feature type="transmembrane region" description="Helical" evidence="2">
    <location>
        <begin position="21"/>
        <end position="43"/>
    </location>
</feature>
<name>A0A5C6UD73_9SPHN</name>
<gene>
    <name evidence="3" type="ORF">FSB78_07305</name>
</gene>
<organism evidence="3 4">
    <name type="scientific">Sphingomonas ginsenosidivorax</name>
    <dbReference type="NCBI Taxonomy" id="862135"/>
    <lineage>
        <taxon>Bacteria</taxon>
        <taxon>Pseudomonadati</taxon>
        <taxon>Pseudomonadota</taxon>
        <taxon>Alphaproteobacteria</taxon>
        <taxon>Sphingomonadales</taxon>
        <taxon>Sphingomonadaceae</taxon>
        <taxon>Sphingomonas</taxon>
    </lineage>
</organism>
<keyword evidence="2" id="KW-1133">Transmembrane helix</keyword>
<dbReference type="EMBL" id="VOQR01000001">
    <property type="protein sequence ID" value="TXC70767.1"/>
    <property type="molecule type" value="Genomic_DNA"/>
</dbReference>
<keyword evidence="4" id="KW-1185">Reference proteome</keyword>
<evidence type="ECO:0000256" key="2">
    <source>
        <dbReference type="SAM" id="Phobius"/>
    </source>
</evidence>
<sequence>MADPRPTDPRPADPRPADPRPNAAGGALIALGMIGGAAIGFAVGQATPGFLIGTAVGVVVAILVWLRDRR</sequence>